<dbReference type="RefSeq" id="WP_135617682.1">
    <property type="nucleotide sequence ID" value="NZ_RQGG01000009.1"/>
</dbReference>
<organism evidence="1 2">
    <name type="scientific">Leptospira kemamanensis</name>
    <dbReference type="NCBI Taxonomy" id="2484942"/>
    <lineage>
        <taxon>Bacteria</taxon>
        <taxon>Pseudomonadati</taxon>
        <taxon>Spirochaetota</taxon>
        <taxon>Spirochaetia</taxon>
        <taxon>Leptospirales</taxon>
        <taxon>Leptospiraceae</taxon>
        <taxon>Leptospira</taxon>
    </lineage>
</organism>
<gene>
    <name evidence="1" type="ORF">EHQ59_03100</name>
</gene>
<accession>A0A4R9JST9</accession>
<dbReference type="AlphaFoldDB" id="A0A4R9JST9"/>
<sequence length="155" mass="17942">MVWISLILVSLPLVFYWLWPKKGNLKVKNETKEYNLYKSFSKTNEIQRIETVVYFEAGSSQLFAKDLIQWKEWITPYLLRTLDSILLIGSADTTGNVSKNRRLVKERVQTIRQSLLSLGVKPEIISSQCLEPIPGRTAKERERFRSVVVQVNILG</sequence>
<evidence type="ECO:0000313" key="2">
    <source>
        <dbReference type="Proteomes" id="UP000297609"/>
    </source>
</evidence>
<reference evidence="1" key="1">
    <citation type="journal article" date="2019" name="PLoS Negl. Trop. Dis.">
        <title>Revisiting the worldwide diversity of Leptospira species in the environment.</title>
        <authorList>
            <person name="Vincent A.T."/>
            <person name="Schiettekatte O."/>
            <person name="Bourhy P."/>
            <person name="Veyrier F.J."/>
            <person name="Picardeau M."/>
        </authorList>
    </citation>
    <scope>NUCLEOTIDE SEQUENCE [LARGE SCALE GENOMIC DNA]</scope>
    <source>
        <strain evidence="1">201702454</strain>
    </source>
</reference>
<evidence type="ECO:0008006" key="3">
    <source>
        <dbReference type="Google" id="ProtNLM"/>
    </source>
</evidence>
<dbReference type="Proteomes" id="UP000297609">
    <property type="component" value="Unassembled WGS sequence"/>
</dbReference>
<dbReference type="EMBL" id="RQGG01000009">
    <property type="protein sequence ID" value="TGL55788.1"/>
    <property type="molecule type" value="Genomic_DNA"/>
</dbReference>
<name>A0A4R9JST9_9LEPT</name>
<comment type="caution">
    <text evidence="1">The sequence shown here is derived from an EMBL/GenBank/DDBJ whole genome shotgun (WGS) entry which is preliminary data.</text>
</comment>
<dbReference type="SUPFAM" id="SSF103088">
    <property type="entry name" value="OmpA-like"/>
    <property type="match status" value="1"/>
</dbReference>
<keyword evidence="2" id="KW-1185">Reference proteome</keyword>
<protein>
    <recommendedName>
        <fullName evidence="3">OmpA-like domain-containing protein</fullName>
    </recommendedName>
</protein>
<dbReference type="Gene3D" id="3.30.1330.60">
    <property type="entry name" value="OmpA-like domain"/>
    <property type="match status" value="1"/>
</dbReference>
<proteinExistence type="predicted"/>
<dbReference type="InterPro" id="IPR036737">
    <property type="entry name" value="OmpA-like_sf"/>
</dbReference>
<evidence type="ECO:0000313" key="1">
    <source>
        <dbReference type="EMBL" id="TGL55788.1"/>
    </source>
</evidence>
<dbReference type="OrthoDB" id="344524at2"/>